<sequence length="76" mass="8532">MVILCVWRYLHTLIVSGSSCRNGLVAVFSPRVSNSNKEIRQALGARLWRLKSAGRNLKDSFSSRRPGPLRGHSGYF</sequence>
<dbReference type="EMBL" id="JANTZM010000024">
    <property type="protein sequence ID" value="MCS4159311.1"/>
    <property type="molecule type" value="Genomic_DNA"/>
</dbReference>
<gene>
    <name evidence="2" type="ORF">GGP82_001246</name>
    <name evidence="3" type="ORF">GGP99_003302</name>
</gene>
<dbReference type="EMBL" id="JANTYZ010000002">
    <property type="protein sequence ID" value="MCS3864700.1"/>
    <property type="molecule type" value="Genomic_DNA"/>
</dbReference>
<comment type="caution">
    <text evidence="2">The sequence shown here is derived from an EMBL/GenBank/DDBJ whole genome shotgun (WGS) entry which is preliminary data.</text>
</comment>
<protein>
    <submittedName>
        <fullName evidence="2">Uncharacterized protein</fullName>
    </submittedName>
</protein>
<proteinExistence type="predicted"/>
<organism evidence="2 4">
    <name type="scientific">Salinibacter ruber</name>
    <dbReference type="NCBI Taxonomy" id="146919"/>
    <lineage>
        <taxon>Bacteria</taxon>
        <taxon>Pseudomonadati</taxon>
        <taxon>Rhodothermota</taxon>
        <taxon>Rhodothermia</taxon>
        <taxon>Rhodothermales</taxon>
        <taxon>Salinibacteraceae</taxon>
        <taxon>Salinibacter</taxon>
    </lineage>
</organism>
<reference evidence="2" key="1">
    <citation type="submission" date="2022-08" db="EMBL/GenBank/DDBJ databases">
        <title>Genomic Encyclopedia of Type Strains, Phase V (KMG-V): Genome sequencing to study the core and pangenomes of soil and plant-associated prokaryotes.</title>
        <authorList>
            <person name="Whitman W."/>
        </authorList>
    </citation>
    <scope>NUCLEOTIDE SEQUENCE</scope>
    <source>
        <strain evidence="2">SP2016B</strain>
        <strain evidence="3">SP3002</strain>
    </source>
</reference>
<dbReference type="Proteomes" id="UP001155110">
    <property type="component" value="Unassembled WGS sequence"/>
</dbReference>
<evidence type="ECO:0000313" key="4">
    <source>
        <dbReference type="Proteomes" id="UP001155034"/>
    </source>
</evidence>
<evidence type="ECO:0000313" key="2">
    <source>
        <dbReference type="EMBL" id="MCS3864700.1"/>
    </source>
</evidence>
<feature type="region of interest" description="Disordered" evidence="1">
    <location>
        <begin position="57"/>
        <end position="76"/>
    </location>
</feature>
<accession>A0A9X2REM0</accession>
<evidence type="ECO:0000256" key="1">
    <source>
        <dbReference type="SAM" id="MobiDB-lite"/>
    </source>
</evidence>
<name>A0A9X2REM0_9BACT</name>
<dbReference type="AlphaFoldDB" id="A0A9X2REM0"/>
<dbReference type="Proteomes" id="UP001155034">
    <property type="component" value="Unassembled WGS sequence"/>
</dbReference>
<evidence type="ECO:0000313" key="3">
    <source>
        <dbReference type="EMBL" id="MCS4159311.1"/>
    </source>
</evidence>